<protein>
    <submittedName>
        <fullName evidence="5">MarR family transcriptional regulator</fullName>
    </submittedName>
</protein>
<dbReference type="SMART" id="SM00347">
    <property type="entry name" value="HTH_MARR"/>
    <property type="match status" value="1"/>
</dbReference>
<dbReference type="PROSITE" id="PS01117">
    <property type="entry name" value="HTH_MARR_1"/>
    <property type="match status" value="1"/>
</dbReference>
<dbReference type="Pfam" id="PF12802">
    <property type="entry name" value="MarR_2"/>
    <property type="match status" value="1"/>
</dbReference>
<dbReference type="AlphaFoldDB" id="A0AAX3LVB3"/>
<dbReference type="PROSITE" id="PS50995">
    <property type="entry name" value="HTH_MARR_2"/>
    <property type="match status" value="1"/>
</dbReference>
<proteinExistence type="predicted"/>
<feature type="domain" description="HTH marR-type" evidence="4">
    <location>
        <begin position="7"/>
        <end position="141"/>
    </location>
</feature>
<dbReference type="InterPro" id="IPR036390">
    <property type="entry name" value="WH_DNA-bd_sf"/>
</dbReference>
<keyword evidence="2" id="KW-0238">DNA-binding</keyword>
<keyword evidence="3" id="KW-0804">Transcription</keyword>
<keyword evidence="1" id="KW-0805">Transcription regulation</keyword>
<accession>A0AAX3LVB3</accession>
<evidence type="ECO:0000256" key="2">
    <source>
        <dbReference type="ARBA" id="ARBA00023125"/>
    </source>
</evidence>
<geneLocation type="plasmid" evidence="5 6">
    <name>unnamed1</name>
</geneLocation>
<gene>
    <name evidence="5" type="ORF">PL336_16295</name>
</gene>
<dbReference type="PRINTS" id="PR00598">
    <property type="entry name" value="HTHMARR"/>
</dbReference>
<sequence length="158" mass="17959">MHQPVESDTPFFLLLDIARMLRAEFEHEVREADLGVTPGEARTLANIARFGPLSQNDLAELSGFGAMSVTRVIKNLETAGLIYRSVDPNDRRARMVQISDKATPLMHELKKIEMSVKDITSRNVTSKNWRAFEQILKVVRDNHLTAYHGRRAIDIETE</sequence>
<reference evidence="5" key="1">
    <citation type="submission" date="2023-01" db="EMBL/GenBank/DDBJ databases">
        <title>Comparative genomic analysis of cold water coral derived Sulfitobacter faviae: insights into their metabolism and habitat adaptation.</title>
        <authorList>
            <person name="Guo Y."/>
            <person name="Lin S."/>
            <person name="Huang Z."/>
            <person name="Tang K."/>
            <person name="Wang X."/>
        </authorList>
    </citation>
    <scope>NUCLEOTIDE SEQUENCE</scope>
    <source>
        <strain evidence="5">SCSIO W_1865</strain>
        <plasmid evidence="5">unnamed1</plasmid>
    </source>
</reference>
<name>A0AAX3LVB3_9RHOB</name>
<evidence type="ECO:0000256" key="3">
    <source>
        <dbReference type="ARBA" id="ARBA00023163"/>
    </source>
</evidence>
<dbReference type="SUPFAM" id="SSF46785">
    <property type="entry name" value="Winged helix' DNA-binding domain"/>
    <property type="match status" value="1"/>
</dbReference>
<dbReference type="InterPro" id="IPR000835">
    <property type="entry name" value="HTH_MarR-typ"/>
</dbReference>
<dbReference type="GO" id="GO:0003700">
    <property type="term" value="F:DNA-binding transcription factor activity"/>
    <property type="evidence" value="ECO:0007669"/>
    <property type="project" value="InterPro"/>
</dbReference>
<dbReference type="InterPro" id="IPR023187">
    <property type="entry name" value="Tscrpt_reg_MarR-type_CS"/>
</dbReference>
<dbReference type="RefSeq" id="WP_271690111.1">
    <property type="nucleotide sequence ID" value="NZ_CP116424.1"/>
</dbReference>
<evidence type="ECO:0000313" key="5">
    <source>
        <dbReference type="EMBL" id="WCE72055.1"/>
    </source>
</evidence>
<keyword evidence="5" id="KW-0614">Plasmid</keyword>
<dbReference type="EMBL" id="CP116424">
    <property type="protein sequence ID" value="WCE72055.1"/>
    <property type="molecule type" value="Genomic_DNA"/>
</dbReference>
<evidence type="ECO:0000256" key="1">
    <source>
        <dbReference type="ARBA" id="ARBA00023015"/>
    </source>
</evidence>
<evidence type="ECO:0000313" key="6">
    <source>
        <dbReference type="Proteomes" id="UP001210770"/>
    </source>
</evidence>
<dbReference type="InterPro" id="IPR036388">
    <property type="entry name" value="WH-like_DNA-bd_sf"/>
</dbReference>
<dbReference type="PANTHER" id="PTHR42756:SF1">
    <property type="entry name" value="TRANSCRIPTIONAL REPRESSOR OF EMRAB OPERON"/>
    <property type="match status" value="1"/>
</dbReference>
<dbReference type="GO" id="GO:0003677">
    <property type="term" value="F:DNA binding"/>
    <property type="evidence" value="ECO:0007669"/>
    <property type="project" value="UniProtKB-KW"/>
</dbReference>
<organism evidence="5 6">
    <name type="scientific">Sulfitobacter faviae</name>
    <dbReference type="NCBI Taxonomy" id="1775881"/>
    <lineage>
        <taxon>Bacteria</taxon>
        <taxon>Pseudomonadati</taxon>
        <taxon>Pseudomonadota</taxon>
        <taxon>Alphaproteobacteria</taxon>
        <taxon>Rhodobacterales</taxon>
        <taxon>Roseobacteraceae</taxon>
        <taxon>Sulfitobacter</taxon>
    </lineage>
</organism>
<dbReference type="Proteomes" id="UP001210770">
    <property type="component" value="Plasmid unnamed1"/>
</dbReference>
<dbReference type="Gene3D" id="1.10.10.10">
    <property type="entry name" value="Winged helix-like DNA-binding domain superfamily/Winged helix DNA-binding domain"/>
    <property type="match status" value="1"/>
</dbReference>
<evidence type="ECO:0000259" key="4">
    <source>
        <dbReference type="PROSITE" id="PS50995"/>
    </source>
</evidence>
<dbReference type="PANTHER" id="PTHR42756">
    <property type="entry name" value="TRANSCRIPTIONAL REGULATOR, MARR"/>
    <property type="match status" value="1"/>
</dbReference>